<protein>
    <submittedName>
        <fullName evidence="2">Uncharacterized protein</fullName>
    </submittedName>
</protein>
<dbReference type="EMBL" id="BKCJ011354195">
    <property type="protein sequence ID" value="GFD24669.1"/>
    <property type="molecule type" value="Genomic_DNA"/>
</dbReference>
<comment type="caution">
    <text evidence="2">The sequence shown here is derived from an EMBL/GenBank/DDBJ whole genome shotgun (WGS) entry which is preliminary data.</text>
</comment>
<feature type="compositionally biased region" description="Polar residues" evidence="1">
    <location>
        <begin position="47"/>
        <end position="56"/>
    </location>
</feature>
<evidence type="ECO:0000313" key="2">
    <source>
        <dbReference type="EMBL" id="GFD24669.1"/>
    </source>
</evidence>
<reference evidence="2" key="1">
    <citation type="journal article" date="2019" name="Sci. Rep.">
        <title>Draft genome of Tanacetum cinerariifolium, the natural source of mosquito coil.</title>
        <authorList>
            <person name="Yamashiro T."/>
            <person name="Shiraishi A."/>
            <person name="Satake H."/>
            <person name="Nakayama K."/>
        </authorList>
    </citation>
    <scope>NUCLEOTIDE SEQUENCE</scope>
</reference>
<name>A0A699UU31_TANCI</name>
<feature type="non-terminal residue" evidence="2">
    <location>
        <position position="1"/>
    </location>
</feature>
<accession>A0A699UU31</accession>
<proteinExistence type="predicted"/>
<dbReference type="AlphaFoldDB" id="A0A699UU31"/>
<evidence type="ECO:0000256" key="1">
    <source>
        <dbReference type="SAM" id="MobiDB-lite"/>
    </source>
</evidence>
<sequence>LIVHQTHKYTHGRANTSLCDAAFNHAPTTTDGCLSSSPSVGSDISSRFSCPNTLPIPNTRRSDNSCPT</sequence>
<feature type="region of interest" description="Disordered" evidence="1">
    <location>
        <begin position="31"/>
        <end position="68"/>
    </location>
</feature>
<feature type="compositionally biased region" description="Low complexity" evidence="1">
    <location>
        <begin position="35"/>
        <end position="46"/>
    </location>
</feature>
<feature type="non-terminal residue" evidence="2">
    <location>
        <position position="68"/>
    </location>
</feature>
<organism evidence="2">
    <name type="scientific">Tanacetum cinerariifolium</name>
    <name type="common">Dalmatian daisy</name>
    <name type="synonym">Chrysanthemum cinerariifolium</name>
    <dbReference type="NCBI Taxonomy" id="118510"/>
    <lineage>
        <taxon>Eukaryota</taxon>
        <taxon>Viridiplantae</taxon>
        <taxon>Streptophyta</taxon>
        <taxon>Embryophyta</taxon>
        <taxon>Tracheophyta</taxon>
        <taxon>Spermatophyta</taxon>
        <taxon>Magnoliopsida</taxon>
        <taxon>eudicotyledons</taxon>
        <taxon>Gunneridae</taxon>
        <taxon>Pentapetalae</taxon>
        <taxon>asterids</taxon>
        <taxon>campanulids</taxon>
        <taxon>Asterales</taxon>
        <taxon>Asteraceae</taxon>
        <taxon>Asteroideae</taxon>
        <taxon>Anthemideae</taxon>
        <taxon>Anthemidinae</taxon>
        <taxon>Tanacetum</taxon>
    </lineage>
</organism>
<gene>
    <name evidence="2" type="ORF">Tci_896638</name>
</gene>